<dbReference type="EMBL" id="CP064747">
    <property type="protein sequence ID" value="QPC58715.1"/>
    <property type="molecule type" value="Genomic_DNA"/>
</dbReference>
<protein>
    <submittedName>
        <fullName evidence="2">Uncharacterized protein</fullName>
    </submittedName>
</protein>
<dbReference type="Proteomes" id="UP000663297">
    <property type="component" value="Chromosome 1"/>
</dbReference>
<gene>
    <name evidence="2" type="ORF">HYE67_000946</name>
</gene>
<sequence length="255" mass="27412">MSSVQYHINSERVITKKFIFAPITKDDSASKSKIKNDILRAKGLRIIKVYISTTDTSRFPGRPHGGGSRRSPRATGNWRQGHVQSDCPKWLELKEREAEVADLLEKYNALAAKHGAEILRRNDAPAAAATDPAPAPARPLFVAVSMPVPASDPAAPAAHASDKAVQSDCPKFLQLQEREAEVAVGLQQVHPGSGPGIRGRGPPRMFSWIMINKSYNTLAIEVGHPTLRRADPPAPIGPSFIFESTGGGTLEGGGT</sequence>
<evidence type="ECO:0000313" key="2">
    <source>
        <dbReference type="EMBL" id="QPC58715.1"/>
    </source>
</evidence>
<dbReference type="AlphaFoldDB" id="A0A7S8CYR0"/>
<name>A0A7S8CYR0_FUSCU</name>
<feature type="region of interest" description="Disordered" evidence="1">
    <location>
        <begin position="57"/>
        <end position="82"/>
    </location>
</feature>
<organism evidence="2 3">
    <name type="scientific">Fusarium culmorum</name>
    <dbReference type="NCBI Taxonomy" id="5516"/>
    <lineage>
        <taxon>Eukaryota</taxon>
        <taxon>Fungi</taxon>
        <taxon>Dikarya</taxon>
        <taxon>Ascomycota</taxon>
        <taxon>Pezizomycotina</taxon>
        <taxon>Sordariomycetes</taxon>
        <taxon>Hypocreomycetidae</taxon>
        <taxon>Hypocreales</taxon>
        <taxon>Nectriaceae</taxon>
        <taxon>Fusarium</taxon>
    </lineage>
</organism>
<accession>A0A7S8CYR0</accession>
<proteinExistence type="predicted"/>
<reference evidence="2" key="1">
    <citation type="submission" date="2020-11" db="EMBL/GenBank/DDBJ databases">
        <title>The chromosome-scale genome resource for two endophytic Fusarium species: F. culmorum and F. pseudograminearum.</title>
        <authorList>
            <person name="Yuan Z."/>
        </authorList>
    </citation>
    <scope>NUCLEOTIDE SEQUENCE</scope>
    <source>
        <strain evidence="2">Class2-1B</strain>
    </source>
</reference>
<evidence type="ECO:0000256" key="1">
    <source>
        <dbReference type="SAM" id="MobiDB-lite"/>
    </source>
</evidence>
<evidence type="ECO:0000313" key="3">
    <source>
        <dbReference type="Proteomes" id="UP000663297"/>
    </source>
</evidence>